<dbReference type="GO" id="GO:0008094">
    <property type="term" value="F:ATP-dependent activity, acting on DNA"/>
    <property type="evidence" value="ECO:0007669"/>
    <property type="project" value="TreeGrafter"/>
</dbReference>
<dbReference type="InterPro" id="IPR038718">
    <property type="entry name" value="SNF2-like_sf"/>
</dbReference>
<dbReference type="GO" id="GO:0005524">
    <property type="term" value="F:ATP binding"/>
    <property type="evidence" value="ECO:0007669"/>
    <property type="project" value="UniProtKB-KW"/>
</dbReference>
<name>A0A428T2Y3_9HYPO</name>
<dbReference type="PANTHER" id="PTHR45626">
    <property type="entry name" value="TRANSCRIPTION TERMINATION FACTOR 2-RELATED"/>
    <property type="match status" value="1"/>
</dbReference>
<evidence type="ECO:0000259" key="6">
    <source>
        <dbReference type="PROSITE" id="PS51194"/>
    </source>
</evidence>
<dbReference type="AlphaFoldDB" id="A0A428T2Y3"/>
<dbReference type="PROSITE" id="PS51192">
    <property type="entry name" value="HELICASE_ATP_BIND_1"/>
    <property type="match status" value="1"/>
</dbReference>
<dbReference type="Proteomes" id="UP000288429">
    <property type="component" value="Unassembled WGS sequence"/>
</dbReference>
<gene>
    <name evidence="7" type="ORF">CDV31_013492</name>
</gene>
<evidence type="ECO:0000259" key="5">
    <source>
        <dbReference type="PROSITE" id="PS51192"/>
    </source>
</evidence>
<feature type="region of interest" description="Disordered" evidence="4">
    <location>
        <begin position="564"/>
        <end position="629"/>
    </location>
</feature>
<evidence type="ECO:0000313" key="7">
    <source>
        <dbReference type="EMBL" id="RSL96424.1"/>
    </source>
</evidence>
<protein>
    <recommendedName>
        <fullName evidence="9">Helicase C-terminal domain-containing protein</fullName>
    </recommendedName>
</protein>
<dbReference type="Pfam" id="PF00176">
    <property type="entry name" value="SNF2-rel_dom"/>
    <property type="match status" value="1"/>
</dbReference>
<proteinExistence type="predicted"/>
<evidence type="ECO:0000256" key="2">
    <source>
        <dbReference type="ARBA" id="ARBA00022801"/>
    </source>
</evidence>
<feature type="compositionally biased region" description="Basic and acidic residues" evidence="4">
    <location>
        <begin position="595"/>
        <end position="604"/>
    </location>
</feature>
<dbReference type="InterPro" id="IPR050628">
    <property type="entry name" value="SNF2_RAD54_helicase_TF"/>
</dbReference>
<feature type="compositionally biased region" description="Basic residues" evidence="4">
    <location>
        <begin position="605"/>
        <end position="614"/>
    </location>
</feature>
<dbReference type="PROSITE" id="PS51194">
    <property type="entry name" value="HELICASE_CTER"/>
    <property type="match status" value="1"/>
</dbReference>
<sequence length="848" mass="94790">MPRNWRRHYQHLQQRDTTLDVIRSHAADEFQFGDHNPNIIIESSFVPGLFHSSNGQFPDENANVGNQPPGTKSNRAPAPRVDETNLIIRGEPVNLLQYLDSPSFAHHLATFSSPYREPCQPMPFLQTALKPWQWVGVNKLKLAAHSDFRGCILSDAVGLGKSLTALVAALELREELPVGHPRRGPVLVVCRSGCVSQWAGELTRHWKREHRPTFLILDHRAYPHDALRVYDLVICSHSFVRGLLRDKDVAAYQHRIAYASGMASAVGRLKMRVKPPSSSRSMGNPLNPGIAGLRETGFSALIFDESQDAKNEGTYMNHAVRDLRYEYAFMLTATPFHNAWTDISGQLRLLPQGGPFKDLKHFLNIFETRGDLELVTHPRDGRKALFDTLMAATVLSRPKDCVNLPPVHRKTVTVDLTGHWRTVLLISCFTQRARSLLATRQDGNKDDNGGFAMLTWAAALAAHPIIVTYQHADVLEDVADNIDAAFRKFARANGLPLEGGVDSLTLEHFHEFGPHWKAWARKHDQPSGQIPSTQGPAQIQTQFHGSGSSRLAAMTTFERYIHQHDDEEDPLRPSRQGVDVNDAGDIQECGSEGELSDREPDVGKPRKAKKKAKTASKTSQADDQARGRRCDKWTEDWIKELNRLDDFTRDSPRVKAIVEEVGTTLNNFPEDKIIVASNSVMFLDIIKQAILRQQSTASRNTYNVGILEYNSTVGKPDDRGDSIHRFNDPNSPYRILLLSSEAGGTGLNIAGANHLILAEPCWSPGLDDQIQGRLHRMPQHKPVYITDITAPLSAIDNFKFQTVEGKLRFLGTNNAGTRRTDDASFQIPALPTERDLGWSPLMIDMTED</sequence>
<evidence type="ECO:0000313" key="8">
    <source>
        <dbReference type="Proteomes" id="UP000288429"/>
    </source>
</evidence>
<feature type="domain" description="Helicase ATP-binding" evidence="5">
    <location>
        <begin position="142"/>
        <end position="353"/>
    </location>
</feature>
<evidence type="ECO:0000256" key="3">
    <source>
        <dbReference type="ARBA" id="ARBA00022840"/>
    </source>
</evidence>
<dbReference type="InterPro" id="IPR027417">
    <property type="entry name" value="P-loop_NTPase"/>
</dbReference>
<dbReference type="GO" id="GO:0005634">
    <property type="term" value="C:nucleus"/>
    <property type="evidence" value="ECO:0007669"/>
    <property type="project" value="TreeGrafter"/>
</dbReference>
<accession>A0A428T2Y3</accession>
<feature type="domain" description="Helicase C-terminal" evidence="6">
    <location>
        <begin position="657"/>
        <end position="811"/>
    </location>
</feature>
<dbReference type="Gene3D" id="3.40.50.300">
    <property type="entry name" value="P-loop containing nucleotide triphosphate hydrolases"/>
    <property type="match status" value="1"/>
</dbReference>
<dbReference type="InterPro" id="IPR000330">
    <property type="entry name" value="SNF2_N"/>
</dbReference>
<dbReference type="SMART" id="SM00490">
    <property type="entry name" value="HELICc"/>
    <property type="match status" value="1"/>
</dbReference>
<keyword evidence="8" id="KW-1185">Reference proteome</keyword>
<feature type="compositionally biased region" description="Polar residues" evidence="4">
    <location>
        <begin position="526"/>
        <end position="547"/>
    </location>
</feature>
<dbReference type="InterPro" id="IPR049730">
    <property type="entry name" value="SNF2/RAD54-like_C"/>
</dbReference>
<evidence type="ECO:0000256" key="4">
    <source>
        <dbReference type="SAM" id="MobiDB-lite"/>
    </source>
</evidence>
<dbReference type="Gene3D" id="3.40.50.10810">
    <property type="entry name" value="Tandem AAA-ATPase domain"/>
    <property type="match status" value="2"/>
</dbReference>
<dbReference type="GO" id="GO:0016787">
    <property type="term" value="F:hydrolase activity"/>
    <property type="evidence" value="ECO:0007669"/>
    <property type="project" value="UniProtKB-KW"/>
</dbReference>
<dbReference type="Pfam" id="PF00271">
    <property type="entry name" value="Helicase_C"/>
    <property type="match status" value="1"/>
</dbReference>
<feature type="region of interest" description="Disordered" evidence="4">
    <location>
        <begin position="521"/>
        <end position="547"/>
    </location>
</feature>
<evidence type="ECO:0000256" key="1">
    <source>
        <dbReference type="ARBA" id="ARBA00022741"/>
    </source>
</evidence>
<dbReference type="InterPro" id="IPR001650">
    <property type="entry name" value="Helicase_C-like"/>
</dbReference>
<dbReference type="CDD" id="cd18793">
    <property type="entry name" value="SF2_C_SNF"/>
    <property type="match status" value="1"/>
</dbReference>
<keyword evidence="1" id="KW-0547">Nucleotide-binding</keyword>
<dbReference type="SMART" id="SM00487">
    <property type="entry name" value="DEXDc"/>
    <property type="match status" value="1"/>
</dbReference>
<feature type="compositionally biased region" description="Polar residues" evidence="4">
    <location>
        <begin position="63"/>
        <end position="74"/>
    </location>
</feature>
<keyword evidence="3" id="KW-0067">ATP-binding</keyword>
<dbReference type="InterPro" id="IPR014001">
    <property type="entry name" value="Helicase_ATP-bd"/>
</dbReference>
<evidence type="ECO:0008006" key="9">
    <source>
        <dbReference type="Google" id="ProtNLM"/>
    </source>
</evidence>
<reference evidence="7 8" key="1">
    <citation type="submission" date="2017-06" db="EMBL/GenBank/DDBJ databases">
        <title>Cmopartive genomic analysis of Ambrosia Fusariam Clade fungi.</title>
        <authorList>
            <person name="Stajich J.E."/>
            <person name="Carrillo J."/>
            <person name="Kijimoto T."/>
            <person name="Eskalen A."/>
            <person name="O'Donnell K."/>
            <person name="Kasson M."/>
        </authorList>
    </citation>
    <scope>NUCLEOTIDE SEQUENCE [LARGE SCALE GENOMIC DNA]</scope>
    <source>
        <strain evidence="7 8">NRRL 20438</strain>
    </source>
</reference>
<comment type="caution">
    <text evidence="7">The sequence shown here is derived from an EMBL/GenBank/DDBJ whole genome shotgun (WGS) entry which is preliminary data.</text>
</comment>
<dbReference type="GO" id="GO:0006281">
    <property type="term" value="P:DNA repair"/>
    <property type="evidence" value="ECO:0007669"/>
    <property type="project" value="TreeGrafter"/>
</dbReference>
<organism evidence="7 8">
    <name type="scientific">Fusarium ambrosium</name>
    <dbReference type="NCBI Taxonomy" id="131363"/>
    <lineage>
        <taxon>Eukaryota</taxon>
        <taxon>Fungi</taxon>
        <taxon>Dikarya</taxon>
        <taxon>Ascomycota</taxon>
        <taxon>Pezizomycotina</taxon>
        <taxon>Sordariomycetes</taxon>
        <taxon>Hypocreomycetidae</taxon>
        <taxon>Hypocreales</taxon>
        <taxon>Nectriaceae</taxon>
        <taxon>Fusarium</taxon>
        <taxon>Fusarium solani species complex</taxon>
    </lineage>
</organism>
<feature type="region of interest" description="Disordered" evidence="4">
    <location>
        <begin position="56"/>
        <end position="78"/>
    </location>
</feature>
<keyword evidence="2" id="KW-0378">Hydrolase</keyword>
<dbReference type="SUPFAM" id="SSF52540">
    <property type="entry name" value="P-loop containing nucleoside triphosphate hydrolases"/>
    <property type="match status" value="2"/>
</dbReference>
<dbReference type="EMBL" id="NIZV01000277">
    <property type="protein sequence ID" value="RSL96424.1"/>
    <property type="molecule type" value="Genomic_DNA"/>
</dbReference>